<evidence type="ECO:0000259" key="5">
    <source>
        <dbReference type="PROSITE" id="PS50173"/>
    </source>
</evidence>
<dbReference type="SMART" id="SM00292">
    <property type="entry name" value="BRCT"/>
    <property type="match status" value="1"/>
</dbReference>
<name>A0A1E3PFX1_9ASCO</name>
<dbReference type="Gene3D" id="3.40.1170.60">
    <property type="match status" value="1"/>
</dbReference>
<dbReference type="InterPro" id="IPR001126">
    <property type="entry name" value="UmuC"/>
</dbReference>
<dbReference type="InterPro" id="IPR001357">
    <property type="entry name" value="BRCT_dom"/>
</dbReference>
<evidence type="ECO:0000256" key="3">
    <source>
        <dbReference type="SAM" id="MobiDB-lite"/>
    </source>
</evidence>
<evidence type="ECO:0000259" key="4">
    <source>
        <dbReference type="PROSITE" id="PS50172"/>
    </source>
</evidence>
<reference evidence="6 7" key="1">
    <citation type="journal article" date="2016" name="Proc. Natl. Acad. Sci. U.S.A.">
        <title>Comparative genomics of biotechnologically important yeasts.</title>
        <authorList>
            <person name="Riley R."/>
            <person name="Haridas S."/>
            <person name="Wolfe K.H."/>
            <person name="Lopes M.R."/>
            <person name="Hittinger C.T."/>
            <person name="Goeker M."/>
            <person name="Salamov A.A."/>
            <person name="Wisecaver J.H."/>
            <person name="Long T.M."/>
            <person name="Calvey C.H."/>
            <person name="Aerts A.L."/>
            <person name="Barry K.W."/>
            <person name="Choi C."/>
            <person name="Clum A."/>
            <person name="Coughlan A.Y."/>
            <person name="Deshpande S."/>
            <person name="Douglass A.P."/>
            <person name="Hanson S.J."/>
            <person name="Klenk H.-P."/>
            <person name="LaButti K.M."/>
            <person name="Lapidus A."/>
            <person name="Lindquist E.A."/>
            <person name="Lipzen A.M."/>
            <person name="Meier-Kolthoff J.P."/>
            <person name="Ohm R.A."/>
            <person name="Otillar R.P."/>
            <person name="Pangilinan J.L."/>
            <person name="Peng Y."/>
            <person name="Rokas A."/>
            <person name="Rosa C.A."/>
            <person name="Scheuner C."/>
            <person name="Sibirny A.A."/>
            <person name="Slot J.C."/>
            <person name="Stielow J.B."/>
            <person name="Sun H."/>
            <person name="Kurtzman C.P."/>
            <person name="Blackwell M."/>
            <person name="Grigoriev I.V."/>
            <person name="Jeffries T.W."/>
        </authorList>
    </citation>
    <scope>NUCLEOTIDE SEQUENCE [LARGE SCALE GENOMIC DNA]</scope>
    <source>
        <strain evidence="6 7">DSM 6958</strain>
    </source>
</reference>
<feature type="region of interest" description="Disordered" evidence="3">
    <location>
        <begin position="763"/>
        <end position="783"/>
    </location>
</feature>
<dbReference type="PROSITE" id="PS50172">
    <property type="entry name" value="BRCT"/>
    <property type="match status" value="1"/>
</dbReference>
<evidence type="ECO:0000313" key="6">
    <source>
        <dbReference type="EMBL" id="ODQ63842.1"/>
    </source>
</evidence>
<dbReference type="GO" id="GO:0042276">
    <property type="term" value="P:error-prone translesion synthesis"/>
    <property type="evidence" value="ECO:0007669"/>
    <property type="project" value="TreeGrafter"/>
</dbReference>
<dbReference type="Pfam" id="PF16589">
    <property type="entry name" value="BRCT_2"/>
    <property type="match status" value="1"/>
</dbReference>
<dbReference type="Gene3D" id="1.10.150.20">
    <property type="entry name" value="5' to 3' exonuclease, C-terminal subdomain"/>
    <property type="match status" value="1"/>
</dbReference>
<protein>
    <submittedName>
        <fullName evidence="6">DNA/RNA polymerase</fullName>
    </submittedName>
</protein>
<accession>A0A1E3PFX1</accession>
<keyword evidence="7" id="KW-1185">Reference proteome</keyword>
<dbReference type="PANTHER" id="PTHR45990:SF1">
    <property type="entry name" value="DNA REPAIR PROTEIN REV1"/>
    <property type="match status" value="1"/>
</dbReference>
<dbReference type="SUPFAM" id="SSF56672">
    <property type="entry name" value="DNA/RNA polymerases"/>
    <property type="match status" value="1"/>
</dbReference>
<dbReference type="Pfam" id="PF11799">
    <property type="entry name" value="IMS_C"/>
    <property type="match status" value="1"/>
</dbReference>
<dbReference type="Gene3D" id="6.10.250.1490">
    <property type="match status" value="1"/>
</dbReference>
<dbReference type="PROSITE" id="PS50173">
    <property type="entry name" value="UMUC"/>
    <property type="match status" value="1"/>
</dbReference>
<dbReference type="GO" id="GO:0070987">
    <property type="term" value="P:error-free translesion synthesis"/>
    <property type="evidence" value="ECO:0007669"/>
    <property type="project" value="TreeGrafter"/>
</dbReference>
<evidence type="ECO:0000313" key="7">
    <source>
        <dbReference type="Proteomes" id="UP000095009"/>
    </source>
</evidence>
<dbReference type="OrthoDB" id="427711at2759"/>
<keyword evidence="2" id="KW-0237">DNA synthesis</keyword>
<dbReference type="GO" id="GO:0006281">
    <property type="term" value="P:DNA repair"/>
    <property type="evidence" value="ECO:0007669"/>
    <property type="project" value="InterPro"/>
</dbReference>
<proteinExistence type="inferred from homology"/>
<evidence type="ECO:0000256" key="1">
    <source>
        <dbReference type="ARBA" id="ARBA00010945"/>
    </source>
</evidence>
<dbReference type="SUPFAM" id="SSF100879">
    <property type="entry name" value="Lesion bypass DNA polymerase (Y-family), little finger domain"/>
    <property type="match status" value="1"/>
</dbReference>
<dbReference type="InterPro" id="IPR043128">
    <property type="entry name" value="Rev_trsase/Diguanyl_cyclase"/>
</dbReference>
<evidence type="ECO:0000256" key="2">
    <source>
        <dbReference type="ARBA" id="ARBA00022634"/>
    </source>
</evidence>
<dbReference type="STRING" id="857566.A0A1E3PFX1"/>
<dbReference type="GO" id="GO:0003887">
    <property type="term" value="F:DNA-directed DNA polymerase activity"/>
    <property type="evidence" value="ECO:0007669"/>
    <property type="project" value="InterPro"/>
</dbReference>
<dbReference type="InterPro" id="IPR036420">
    <property type="entry name" value="BRCT_dom_sf"/>
</dbReference>
<dbReference type="GO" id="GO:0003684">
    <property type="term" value="F:damaged DNA binding"/>
    <property type="evidence" value="ECO:0007669"/>
    <property type="project" value="InterPro"/>
</dbReference>
<sequence>MPDGNEKVLDQGILTTIETGYIEQDGDLKYQDEMALCSYFETGDGAQLWGIKDPSNLKLRYNSPLNQEKQLKAVESYQGSEEDLQSSEVQGQGDLYQGPEKLLDKNWNLIQIEDKKELFMSDVFGQVQTAVPLIPGESESHLYDNEIYKEFGFGDFNTYLKNKRAKLQINDREIVRARLEYERDIENEESNGDIEGADEDKYPPIFKNKTIYLNGHTDPPPAAIHRMIILHGGIFVVNPAAIGGISKVDYIVCGQVAAGKKQKWTSAGYRLVKPEWVLESIKARKILNWGQFRVVDIADTVKTHRLNFQPLNDDGKTLTRDYNKKHSPGNASKPVSVNKRKVLTTDPDFIAHYYSKSRLHHLSTWKANLKREFQQRVLEKTELSQQANSTPLPPSNMSHPIILHIDLDCFFASVGLLERPHISPLTAVGVSHGAKHSSVASCNYVARKFGVSNGMSVGRARQLCPGIVLLPYDFNAYEKASRAFYEVVLSLDARLVYPVSVDEVLVDVTNIVDAAVKDEDIDTICTRLGNAIRNQVKCVTGGCEVSIGGSVNILLAKLCLRRAKPRGQFFLFPNDMSSKKLNFQDVIDIEVHAGPVNNEERKIVADEGIKQFLVPLELKSLPGVGPSLVKSLAPLVNVNQLRQASLRHLTQALGVKRALGLYWAARGVDRSNLNLREVSQRQLIHSMKQKAVSVEISWGVRLYSDGDVRVFVENLCKEVIGRLKLEGDNYGGRRIGIKLYKTLYSEKELVRLAIGDDVGEEDLQDSGNEIDEGETPNEGYRKPMGHGPCTYHVKATTVPSATNDLGEIFRICWSNISSFGFRPVQIRGIGVSIGLLQDMAPDQGYGDKAQPSLLQFFLKKGATPKTKVPNSKSRPMATQEVDWEVFEALPASLRTELIEQDIVVNRKVNVQMSRELVSTPRPNEKVVLASDDIDWEAFSQLTSSIKRDIDRE</sequence>
<comment type="similarity">
    <text evidence="1">Belongs to the DNA polymerase type-Y family.</text>
</comment>
<dbReference type="Pfam" id="PF00817">
    <property type="entry name" value="IMS"/>
    <property type="match status" value="1"/>
</dbReference>
<dbReference type="InterPro" id="IPR036775">
    <property type="entry name" value="DNA_pol_Y-fam_lit_finger_sf"/>
</dbReference>
<dbReference type="InterPro" id="IPR017961">
    <property type="entry name" value="DNA_pol_Y-fam_little_finger"/>
</dbReference>
<dbReference type="Proteomes" id="UP000095009">
    <property type="component" value="Unassembled WGS sequence"/>
</dbReference>
<feature type="domain" description="BRCT" evidence="4">
    <location>
        <begin position="201"/>
        <end position="294"/>
    </location>
</feature>
<gene>
    <name evidence="6" type="ORF">NADFUDRAFT_83943</name>
</gene>
<dbReference type="Gene3D" id="3.40.50.10190">
    <property type="entry name" value="BRCT domain"/>
    <property type="match status" value="1"/>
</dbReference>
<dbReference type="Gene3D" id="3.30.70.270">
    <property type="match status" value="1"/>
</dbReference>
<organism evidence="6 7">
    <name type="scientific">Nadsonia fulvescens var. elongata DSM 6958</name>
    <dbReference type="NCBI Taxonomy" id="857566"/>
    <lineage>
        <taxon>Eukaryota</taxon>
        <taxon>Fungi</taxon>
        <taxon>Dikarya</taxon>
        <taxon>Ascomycota</taxon>
        <taxon>Saccharomycotina</taxon>
        <taxon>Dipodascomycetes</taxon>
        <taxon>Dipodascales</taxon>
        <taxon>Dipodascales incertae sedis</taxon>
        <taxon>Nadsonia</taxon>
    </lineage>
</organism>
<feature type="domain" description="UmuC" evidence="5">
    <location>
        <begin position="402"/>
        <end position="625"/>
    </location>
</feature>
<dbReference type="InterPro" id="IPR053848">
    <property type="entry name" value="IMS_HHH_1"/>
</dbReference>
<dbReference type="GO" id="GO:0005634">
    <property type="term" value="C:nucleus"/>
    <property type="evidence" value="ECO:0007669"/>
    <property type="project" value="TreeGrafter"/>
</dbReference>
<dbReference type="EMBL" id="KV454413">
    <property type="protein sequence ID" value="ODQ63842.1"/>
    <property type="molecule type" value="Genomic_DNA"/>
</dbReference>
<dbReference type="GO" id="GO:0017125">
    <property type="term" value="F:deoxycytidyl transferase activity"/>
    <property type="evidence" value="ECO:0007669"/>
    <property type="project" value="TreeGrafter"/>
</dbReference>
<dbReference type="AlphaFoldDB" id="A0A1E3PFX1"/>
<dbReference type="Pfam" id="PF21999">
    <property type="entry name" value="IMS_HHH_1"/>
    <property type="match status" value="1"/>
</dbReference>
<dbReference type="Gene3D" id="3.30.1490.100">
    <property type="entry name" value="DNA polymerase, Y-family, little finger domain"/>
    <property type="match status" value="1"/>
</dbReference>
<dbReference type="SUPFAM" id="SSF52113">
    <property type="entry name" value="BRCT domain"/>
    <property type="match status" value="1"/>
</dbReference>
<dbReference type="PANTHER" id="PTHR45990">
    <property type="entry name" value="DNA REPAIR PROTEIN REV1"/>
    <property type="match status" value="1"/>
</dbReference>
<feature type="compositionally biased region" description="Acidic residues" evidence="3">
    <location>
        <begin position="763"/>
        <end position="775"/>
    </location>
</feature>
<feature type="non-terminal residue" evidence="6">
    <location>
        <position position="952"/>
    </location>
</feature>
<dbReference type="InterPro" id="IPR043502">
    <property type="entry name" value="DNA/RNA_pol_sf"/>
</dbReference>